<dbReference type="EMBL" id="LQOV01000023">
    <property type="protein sequence ID" value="ORV50352.1"/>
    <property type="molecule type" value="Genomic_DNA"/>
</dbReference>
<dbReference type="Proteomes" id="UP000193010">
    <property type="component" value="Unassembled WGS sequence"/>
</dbReference>
<reference evidence="1 2" key="1">
    <citation type="submission" date="2016-01" db="EMBL/GenBank/DDBJ databases">
        <title>The new phylogeny of the genus Mycobacterium.</title>
        <authorList>
            <person name="Tarcisio F."/>
            <person name="Conor M."/>
            <person name="Antonella G."/>
            <person name="Elisabetta G."/>
            <person name="Giulia F.S."/>
            <person name="Sara T."/>
            <person name="Anna F."/>
            <person name="Clotilde B."/>
            <person name="Roberto B."/>
            <person name="Veronica D.S."/>
            <person name="Fabio R."/>
            <person name="Monica P."/>
            <person name="Olivier J."/>
            <person name="Enrico T."/>
            <person name="Nicola S."/>
        </authorList>
    </citation>
    <scope>NUCLEOTIDE SEQUENCE [LARGE SCALE GENOMIC DNA]</scope>
    <source>
        <strain evidence="1 2">DSM 44852</strain>
    </source>
</reference>
<evidence type="ECO:0000313" key="2">
    <source>
        <dbReference type="Proteomes" id="UP000193010"/>
    </source>
</evidence>
<sequence length="91" mass="10104">MERASMALITSFRFRTDRTISFKTKVECGWTYDRSVGSYRLLQLETYASDGTTSQVLQMDGDRAAELLRIVEEVFPGLAKATLSCGVGDGQ</sequence>
<evidence type="ECO:0000313" key="1">
    <source>
        <dbReference type="EMBL" id="ORV50352.1"/>
    </source>
</evidence>
<comment type="caution">
    <text evidence="1">The sequence shown here is derived from an EMBL/GenBank/DDBJ whole genome shotgun (WGS) entry which is preliminary data.</text>
</comment>
<protein>
    <submittedName>
        <fullName evidence="1">Uncharacterized protein</fullName>
    </submittedName>
</protein>
<name>A0A1X1U0J0_MYCFL</name>
<keyword evidence="2" id="KW-1185">Reference proteome</keyword>
<accession>A0A1X1U0J0</accession>
<gene>
    <name evidence="1" type="ORF">AWC05_00470</name>
</gene>
<dbReference type="AlphaFoldDB" id="A0A1X1U0J0"/>
<proteinExistence type="predicted"/>
<organism evidence="1 2">
    <name type="scientific">Mycobacterium florentinum</name>
    <dbReference type="NCBI Taxonomy" id="292462"/>
    <lineage>
        <taxon>Bacteria</taxon>
        <taxon>Bacillati</taxon>
        <taxon>Actinomycetota</taxon>
        <taxon>Actinomycetes</taxon>
        <taxon>Mycobacteriales</taxon>
        <taxon>Mycobacteriaceae</taxon>
        <taxon>Mycobacterium</taxon>
        <taxon>Mycobacterium simiae complex</taxon>
    </lineage>
</organism>